<dbReference type="GO" id="GO:0006529">
    <property type="term" value="P:asparagine biosynthetic process"/>
    <property type="evidence" value="ECO:0007669"/>
    <property type="project" value="UniProtKB-KW"/>
</dbReference>
<evidence type="ECO:0000313" key="13">
    <source>
        <dbReference type="Proteomes" id="UP000186309"/>
    </source>
</evidence>
<evidence type="ECO:0000313" key="12">
    <source>
        <dbReference type="EMBL" id="APW59896.1"/>
    </source>
</evidence>
<evidence type="ECO:0000259" key="11">
    <source>
        <dbReference type="PROSITE" id="PS51278"/>
    </source>
</evidence>
<dbReference type="GO" id="GO:0005524">
    <property type="term" value="F:ATP binding"/>
    <property type="evidence" value="ECO:0007669"/>
    <property type="project" value="UniProtKB-KW"/>
</dbReference>
<gene>
    <name evidence="12" type="primary">asnB_1</name>
    <name evidence="12" type="ORF">BSF38_01357</name>
</gene>
<dbReference type="InterPro" id="IPR029055">
    <property type="entry name" value="Ntn_hydrolases_N"/>
</dbReference>
<accession>A0A1U7CLV7</accession>
<evidence type="ECO:0000256" key="6">
    <source>
        <dbReference type="ARBA" id="ARBA00022962"/>
    </source>
</evidence>
<dbReference type="STRING" id="1387353.BSF38_01357"/>
<keyword evidence="8" id="KW-0061">Asparagine biosynthesis</keyword>
<proteinExistence type="inferred from homology"/>
<dbReference type="InterPro" id="IPR006426">
    <property type="entry name" value="Asn_synth_AEB"/>
</dbReference>
<protein>
    <recommendedName>
        <fullName evidence="3">asparagine synthase (glutamine-hydrolyzing)</fullName>
        <ecNumber evidence="3">6.3.5.4</ecNumber>
    </recommendedName>
</protein>
<keyword evidence="4 9" id="KW-0547">Nucleotide-binding</keyword>
<keyword evidence="13" id="KW-1185">Reference proteome</keyword>
<feature type="domain" description="Glutamine amidotransferase type-2" evidence="11">
    <location>
        <begin position="2"/>
        <end position="220"/>
    </location>
</feature>
<dbReference type="InterPro" id="IPR017932">
    <property type="entry name" value="GATase_2_dom"/>
</dbReference>
<comment type="similarity">
    <text evidence="2">Belongs to the asparagine synthetase family.</text>
</comment>
<keyword evidence="6 8" id="KW-0315">Glutamine amidotransferase</keyword>
<dbReference type="KEGG" id="pbor:BSF38_01357"/>
<evidence type="ECO:0000256" key="3">
    <source>
        <dbReference type="ARBA" id="ARBA00012737"/>
    </source>
</evidence>
<comment type="catalytic activity">
    <reaction evidence="7">
        <text>L-aspartate + L-glutamine + ATP + H2O = L-asparagine + L-glutamate + AMP + diphosphate + H(+)</text>
        <dbReference type="Rhea" id="RHEA:12228"/>
        <dbReference type="ChEBI" id="CHEBI:15377"/>
        <dbReference type="ChEBI" id="CHEBI:15378"/>
        <dbReference type="ChEBI" id="CHEBI:29985"/>
        <dbReference type="ChEBI" id="CHEBI:29991"/>
        <dbReference type="ChEBI" id="CHEBI:30616"/>
        <dbReference type="ChEBI" id="CHEBI:33019"/>
        <dbReference type="ChEBI" id="CHEBI:58048"/>
        <dbReference type="ChEBI" id="CHEBI:58359"/>
        <dbReference type="ChEBI" id="CHEBI:456215"/>
        <dbReference type="EC" id="6.3.5.4"/>
    </reaction>
</comment>
<feature type="site" description="Important for beta-aspartyl-AMP intermediate formation" evidence="10">
    <location>
        <position position="381"/>
    </location>
</feature>
<dbReference type="SUPFAM" id="SSF56235">
    <property type="entry name" value="N-terminal nucleophile aminohydrolases (Ntn hydrolases)"/>
    <property type="match status" value="1"/>
</dbReference>
<dbReference type="Proteomes" id="UP000186309">
    <property type="component" value="Chromosome"/>
</dbReference>
<reference evidence="13" key="1">
    <citation type="submission" date="2016-12" db="EMBL/GenBank/DDBJ databases">
        <title>Comparative genomics of four Isosphaeraceae planctomycetes: a common pool of plasmids and glycoside hydrolase genes.</title>
        <authorList>
            <person name="Ivanova A."/>
        </authorList>
    </citation>
    <scope>NUCLEOTIDE SEQUENCE [LARGE SCALE GENOMIC DNA]</scope>
    <source>
        <strain evidence="13">PX4</strain>
    </source>
</reference>
<evidence type="ECO:0000256" key="9">
    <source>
        <dbReference type="PIRSR" id="PIRSR001589-2"/>
    </source>
</evidence>
<name>A0A1U7CLV7_9BACT</name>
<dbReference type="Pfam" id="PF00733">
    <property type="entry name" value="Asn_synthase"/>
    <property type="match status" value="1"/>
</dbReference>
<dbReference type="GO" id="GO:0004066">
    <property type="term" value="F:asparagine synthase (glutamine-hydrolyzing) activity"/>
    <property type="evidence" value="ECO:0007669"/>
    <property type="project" value="UniProtKB-EC"/>
</dbReference>
<evidence type="ECO:0000256" key="7">
    <source>
        <dbReference type="ARBA" id="ARBA00048741"/>
    </source>
</evidence>
<evidence type="ECO:0000256" key="10">
    <source>
        <dbReference type="PIRSR" id="PIRSR001589-3"/>
    </source>
</evidence>
<comment type="pathway">
    <text evidence="1">Amino-acid biosynthesis; L-asparagine biosynthesis; L-asparagine from L-aspartate (L-Gln route): step 1/1.</text>
</comment>
<dbReference type="Gene3D" id="3.60.20.10">
    <property type="entry name" value="Glutamine Phosphoribosylpyrophosphate, subunit 1, domain 1"/>
    <property type="match status" value="1"/>
</dbReference>
<sequence>MCGFAGLLDSSQSAQGEAPVDVAQRMVRTLRHRGPDDEGTWSDPEAGFGVGFRRLSIVDLSPLGHQPMESVGGRYVLAFNGEIYNHRSLRRDLEARGRGGFRGNSDTEVLLQAIELWGLEDAVRRFVGMFAFALWDRRERRLHLVRDRVGEKPLYYGRSGSAFLFGSELKALRAYPGFNAEVDREILAPYLQFGYIPAPFSIYKGILKLIPGTILTVTADRADGEPTPIPYWSAARVVEAGRADRLDQMDELGAVDQLECLLRDAVGQQMVADVPLGAFLSGGIDSSVVVALMQAQSDRPVKTFTIGFHEKEFNEALHARLVADHLGTEHTELYVTPEEAMAVVPELPAIYDEPFADASQIPTLLVSRLARRDVTVSLSGDGGDELFAGYPWYRWSPDVWKCIGWMPRALRLATARALIGLPTSTWDRIFGGVGRLLPSEVGRFASGDRMHKLALLVAKSNGPEDGCRNLLGQWGGAPPLLGEAKPRESWVNGDLEPDRDDVLGLLMYIDLVDYLPDDIMTKVDRSSMAVSLESRAPLLDHRIVEFAWRLPKSMRIRDGRGKWLLRQVLYRHVPAELIDRPKMGFVVPIDSWLRGPLREWAEALLDEDRLRSEGFFDPVPIRRKWEEHLSGKRNWQHELWRVLMFETWLEAC</sequence>
<feature type="binding site" evidence="9">
    <location>
        <position position="106"/>
    </location>
    <ligand>
        <name>L-glutamine</name>
        <dbReference type="ChEBI" id="CHEBI:58359"/>
    </ligand>
</feature>
<dbReference type="PROSITE" id="PS51278">
    <property type="entry name" value="GATASE_TYPE_2"/>
    <property type="match status" value="1"/>
</dbReference>
<feature type="binding site" evidence="9">
    <location>
        <begin position="379"/>
        <end position="380"/>
    </location>
    <ligand>
        <name>ATP</name>
        <dbReference type="ChEBI" id="CHEBI:30616"/>
    </ligand>
</feature>
<dbReference type="EMBL" id="CP019082">
    <property type="protein sequence ID" value="APW59896.1"/>
    <property type="molecule type" value="Genomic_DNA"/>
</dbReference>
<dbReference type="CDD" id="cd01991">
    <property type="entry name" value="Asn_synthase_B_C"/>
    <property type="match status" value="1"/>
</dbReference>
<keyword evidence="8" id="KW-0028">Amino-acid biosynthesis</keyword>
<evidence type="ECO:0000256" key="5">
    <source>
        <dbReference type="ARBA" id="ARBA00022840"/>
    </source>
</evidence>
<dbReference type="OrthoDB" id="9763290at2"/>
<dbReference type="AlphaFoldDB" id="A0A1U7CLV7"/>
<dbReference type="InterPro" id="IPR001962">
    <property type="entry name" value="Asn_synthase"/>
</dbReference>
<dbReference type="InterPro" id="IPR014729">
    <property type="entry name" value="Rossmann-like_a/b/a_fold"/>
</dbReference>
<dbReference type="SUPFAM" id="SSF52402">
    <property type="entry name" value="Adenine nucleotide alpha hydrolases-like"/>
    <property type="match status" value="1"/>
</dbReference>
<keyword evidence="12" id="KW-0436">Ligase</keyword>
<dbReference type="InterPro" id="IPR033738">
    <property type="entry name" value="AsnB_N"/>
</dbReference>
<dbReference type="InterPro" id="IPR051786">
    <property type="entry name" value="ASN_synthetase/amidase"/>
</dbReference>
<dbReference type="CDD" id="cd00712">
    <property type="entry name" value="AsnB"/>
    <property type="match status" value="1"/>
</dbReference>
<dbReference type="GO" id="GO:0005829">
    <property type="term" value="C:cytosol"/>
    <property type="evidence" value="ECO:0007669"/>
    <property type="project" value="TreeGrafter"/>
</dbReference>
<dbReference type="PANTHER" id="PTHR43284:SF1">
    <property type="entry name" value="ASPARAGINE SYNTHETASE"/>
    <property type="match status" value="1"/>
</dbReference>
<dbReference type="RefSeq" id="WP_076344160.1">
    <property type="nucleotide sequence ID" value="NZ_CP019082.1"/>
</dbReference>
<dbReference type="Gene3D" id="3.40.50.620">
    <property type="entry name" value="HUPs"/>
    <property type="match status" value="2"/>
</dbReference>
<keyword evidence="5 9" id="KW-0067">ATP-binding</keyword>
<dbReference type="NCBIfam" id="TIGR01536">
    <property type="entry name" value="asn_synth_AEB"/>
    <property type="match status" value="1"/>
</dbReference>
<feature type="binding site" evidence="9">
    <location>
        <position position="306"/>
    </location>
    <ligand>
        <name>ATP</name>
        <dbReference type="ChEBI" id="CHEBI:30616"/>
    </ligand>
</feature>
<evidence type="ECO:0000256" key="1">
    <source>
        <dbReference type="ARBA" id="ARBA00005187"/>
    </source>
</evidence>
<organism evidence="12 13">
    <name type="scientific">Paludisphaera borealis</name>
    <dbReference type="NCBI Taxonomy" id="1387353"/>
    <lineage>
        <taxon>Bacteria</taxon>
        <taxon>Pseudomonadati</taxon>
        <taxon>Planctomycetota</taxon>
        <taxon>Planctomycetia</taxon>
        <taxon>Isosphaerales</taxon>
        <taxon>Isosphaeraceae</taxon>
        <taxon>Paludisphaera</taxon>
    </lineage>
</organism>
<dbReference type="EC" id="6.3.5.4" evidence="3"/>
<feature type="active site" description="For GATase activity" evidence="8">
    <location>
        <position position="2"/>
    </location>
</feature>
<evidence type="ECO:0000256" key="8">
    <source>
        <dbReference type="PIRSR" id="PIRSR001589-1"/>
    </source>
</evidence>
<dbReference type="Pfam" id="PF13522">
    <property type="entry name" value="GATase_6"/>
    <property type="match status" value="1"/>
</dbReference>
<evidence type="ECO:0000256" key="2">
    <source>
        <dbReference type="ARBA" id="ARBA00005752"/>
    </source>
</evidence>
<dbReference type="PANTHER" id="PTHR43284">
    <property type="entry name" value="ASPARAGINE SYNTHETASE (GLUTAMINE-HYDROLYZING)"/>
    <property type="match status" value="1"/>
</dbReference>
<dbReference type="PIRSF" id="PIRSF001589">
    <property type="entry name" value="Asn_synthetase_glu-h"/>
    <property type="match status" value="1"/>
</dbReference>
<evidence type="ECO:0000256" key="4">
    <source>
        <dbReference type="ARBA" id="ARBA00022741"/>
    </source>
</evidence>